<evidence type="ECO:0000313" key="2">
    <source>
        <dbReference type="EMBL" id="EMM99121.1"/>
    </source>
</evidence>
<evidence type="ECO:0000313" key="3">
    <source>
        <dbReference type="Proteomes" id="UP000012099"/>
    </source>
</evidence>
<dbReference type="PROSITE" id="PS50994">
    <property type="entry name" value="INTEGRASE"/>
    <property type="match status" value="1"/>
</dbReference>
<accession>A0ABN0IX92</accession>
<dbReference type="Pfam" id="PF00665">
    <property type="entry name" value="rve"/>
    <property type="match status" value="1"/>
</dbReference>
<dbReference type="Proteomes" id="UP000012099">
    <property type="component" value="Unassembled WGS sequence"/>
</dbReference>
<organism evidence="2 3">
    <name type="scientific">Leptospira noguchii str. 2007001578</name>
    <dbReference type="NCBI Taxonomy" id="1049974"/>
    <lineage>
        <taxon>Bacteria</taxon>
        <taxon>Pseudomonadati</taxon>
        <taxon>Spirochaetota</taxon>
        <taxon>Spirochaetia</taxon>
        <taxon>Leptospirales</taxon>
        <taxon>Leptospiraceae</taxon>
        <taxon>Leptospira</taxon>
    </lineage>
</organism>
<dbReference type="Gene3D" id="3.30.420.10">
    <property type="entry name" value="Ribonuclease H-like superfamily/Ribonuclease H"/>
    <property type="match status" value="1"/>
</dbReference>
<proteinExistence type="predicted"/>
<dbReference type="InterPro" id="IPR050900">
    <property type="entry name" value="Transposase_IS3/IS150/IS904"/>
</dbReference>
<reference evidence="2 3" key="1">
    <citation type="submission" date="2013-01" db="EMBL/GenBank/DDBJ databases">
        <authorList>
            <person name="Harkins D.M."/>
            <person name="Durkin A.S."/>
            <person name="Brinkac L.M."/>
            <person name="Haft D.H."/>
            <person name="Selengut J.D."/>
            <person name="Sanka R."/>
            <person name="DePew J."/>
            <person name="Purushe J."/>
            <person name="Whelen A.C."/>
            <person name="Vinetz J.M."/>
            <person name="Sutton G.G."/>
            <person name="Nierman W.C."/>
            <person name="Fouts D.E."/>
        </authorList>
    </citation>
    <scope>NUCLEOTIDE SEQUENCE [LARGE SCALE GENOMIC DNA]</scope>
    <source>
        <strain evidence="2 3">2007001578</strain>
    </source>
</reference>
<feature type="domain" description="Integrase catalytic" evidence="1">
    <location>
        <begin position="177"/>
        <end position="341"/>
    </location>
</feature>
<dbReference type="InterPro" id="IPR048020">
    <property type="entry name" value="Transpos_IS3"/>
</dbReference>
<dbReference type="NCBIfam" id="NF033516">
    <property type="entry name" value="transpos_IS3"/>
    <property type="match status" value="1"/>
</dbReference>
<gene>
    <name evidence="2" type="ORF">LEP1GSC035_3817</name>
</gene>
<protein>
    <submittedName>
        <fullName evidence="2">Integrase core domain protein</fullName>
    </submittedName>
</protein>
<dbReference type="InterPro" id="IPR036397">
    <property type="entry name" value="RNaseH_sf"/>
</dbReference>
<dbReference type="PANTHER" id="PTHR46889">
    <property type="entry name" value="TRANSPOSASE INSF FOR INSERTION SEQUENCE IS3B-RELATED"/>
    <property type="match status" value="1"/>
</dbReference>
<dbReference type="SUPFAM" id="SSF53098">
    <property type="entry name" value="Ribonuclease H-like"/>
    <property type="match status" value="1"/>
</dbReference>
<sequence>MSVQTLNNWKAKYLSGEDVDQLSQSAVTDMRKKLSELSVLYAEAMLEIQILKKRKNPKNTQEKREFIRSNLSTDFGIEKSCASMMMPVSTYYYQKKPDKNEDWLVDQMSKVIEDFPGCGYRTINIELRKKGLLLNHKKIQRLMRENKLTSKRIIKFKGKTTDSVHDLKKYKNQLTQFKETGLNQVMVGDVTQYSVNGQDYFLATLMDRFNREVIGKAVSDANNTELVLCALDDAIKTRGAKKLSGCIHHTDSDVRYCADKYIKRLKENKIEISMCKGNAYENAHAESLFKTIKYQEINVNAYDDKHDSAIRIFEYIEKYNSRRPHSALKGLSPVEFRNKIEKMGK</sequence>
<dbReference type="PANTHER" id="PTHR46889:SF7">
    <property type="entry name" value="TRANSPOSASE FOR INSERTION SEQUENCE ELEMENT IS904"/>
    <property type="match status" value="1"/>
</dbReference>
<dbReference type="Pfam" id="PF13333">
    <property type="entry name" value="rve_2"/>
    <property type="match status" value="1"/>
</dbReference>
<keyword evidence="3" id="KW-1185">Reference proteome</keyword>
<evidence type="ECO:0000259" key="1">
    <source>
        <dbReference type="PROSITE" id="PS50994"/>
    </source>
</evidence>
<dbReference type="Pfam" id="PF13276">
    <property type="entry name" value="HTH_21"/>
    <property type="match status" value="1"/>
</dbReference>
<dbReference type="EMBL" id="AHMH02000129">
    <property type="protein sequence ID" value="EMM99121.1"/>
    <property type="molecule type" value="Genomic_DNA"/>
</dbReference>
<dbReference type="InterPro" id="IPR001584">
    <property type="entry name" value="Integrase_cat-core"/>
</dbReference>
<dbReference type="InterPro" id="IPR012337">
    <property type="entry name" value="RNaseH-like_sf"/>
</dbReference>
<comment type="caution">
    <text evidence="2">The sequence shown here is derived from an EMBL/GenBank/DDBJ whole genome shotgun (WGS) entry which is preliminary data.</text>
</comment>
<dbReference type="InterPro" id="IPR025948">
    <property type="entry name" value="HTH-like_dom"/>
</dbReference>
<name>A0ABN0IX92_9LEPT</name>